<protein>
    <submittedName>
        <fullName evidence="2">Uncharacterized protein</fullName>
    </submittedName>
</protein>
<dbReference type="Pfam" id="PF00078">
    <property type="entry name" value="RVT_1"/>
    <property type="match status" value="1"/>
</dbReference>
<evidence type="ECO:0000256" key="1">
    <source>
        <dbReference type="SAM" id="MobiDB-lite"/>
    </source>
</evidence>
<gene>
    <name evidence="2" type="ORF">PACLA_8A019303</name>
</gene>
<dbReference type="Pfam" id="PF05380">
    <property type="entry name" value="Peptidase_A17"/>
    <property type="match status" value="1"/>
</dbReference>
<feature type="compositionally biased region" description="Low complexity" evidence="1">
    <location>
        <begin position="12"/>
        <end position="24"/>
    </location>
</feature>
<dbReference type="AlphaFoldDB" id="A0A6S7G2M0"/>
<dbReference type="EMBL" id="CACRXK020000262">
    <property type="protein sequence ID" value="CAB3980151.1"/>
    <property type="molecule type" value="Genomic_DNA"/>
</dbReference>
<comment type="caution">
    <text evidence="2">The sequence shown here is derived from an EMBL/GenBank/DDBJ whole genome shotgun (WGS) entry which is preliminary data.</text>
</comment>
<dbReference type="PROSITE" id="PS50878">
    <property type="entry name" value="RT_POL"/>
    <property type="match status" value="1"/>
</dbReference>
<feature type="region of interest" description="Disordered" evidence="1">
    <location>
        <begin position="1"/>
        <end position="24"/>
    </location>
</feature>
<dbReference type="Proteomes" id="UP001152795">
    <property type="component" value="Unassembled WGS sequence"/>
</dbReference>
<dbReference type="PANTHER" id="PTHR22955:SF69">
    <property type="entry name" value="REVERSE TRANSCRIPTASE_RETROTRANSPOSON-DERIVED PROTEIN RNASE H-LIKE DOMAIN-CONTAINING PROTEIN"/>
    <property type="match status" value="1"/>
</dbReference>
<name>A0A6S7G2M0_PARCT</name>
<reference evidence="2" key="1">
    <citation type="submission" date="2020-04" db="EMBL/GenBank/DDBJ databases">
        <authorList>
            <person name="Alioto T."/>
            <person name="Alioto T."/>
            <person name="Gomez Garrido J."/>
        </authorList>
    </citation>
    <scope>NUCLEOTIDE SEQUENCE</scope>
    <source>
        <strain evidence="2">A484AB</strain>
    </source>
</reference>
<dbReference type="InterPro" id="IPR008042">
    <property type="entry name" value="Retrotrans_Pao"/>
</dbReference>
<proteinExistence type="predicted"/>
<dbReference type="PANTHER" id="PTHR22955">
    <property type="entry name" value="RETROTRANSPOSON"/>
    <property type="match status" value="1"/>
</dbReference>
<dbReference type="OrthoDB" id="3561817at2759"/>
<evidence type="ECO:0000313" key="2">
    <source>
        <dbReference type="EMBL" id="CAB3980151.1"/>
    </source>
</evidence>
<keyword evidence="3" id="KW-1185">Reference proteome</keyword>
<sequence>MGKSVRTMGVKNSSSILNSGSNGTSRSYTIVLEANEVKTLSVLSSADVATMTSSYSGGPTPSALTKLFADLQSSVEASPTNTEPSTIPSFQIHSTLIQTAQSDIRAKILRISAENCMVGIGALDIRNKEECLDKISKTSTWQAFKYGLLNFFGCVILEQLVDGDEEFATEEEWIEDCQQRFMQIRIRTNDYLKVKSQCQFENETNPETDLVPNQTETTVSDNGVALHVTTYFTNSKDAFTFKCKANELSVPSQENSSELKLTKRNILSKVARVFDPIGLAAAFLIRAKIVLQRLWQQGLDWDEELSSEVSKCWTELFAEIQDLNNVSFPRNLTPMNTVGLPTLCIFADASRDAIGACSYLRWVKSSAVNVSKVLSYSGSIRTAPSTAKIARTMVVKTSNSIQNNVSHGTSKRYISVVEASGEMTSSLLSHTDVIRVMSRTLISGALTTASFNDIPSSFAPTWTNPVSSSMEGLQNNSTPIISTHSGTQDESAFCEILKDHFLQQVHFNPTIVSTMTLTANILDLIITNEPDSIANVEVIQQMPFPSDHCPVSFDLTTHLPGLQEKPRTVYNFKNVDFVAMKHSLAQTQLSDIIDEHSTIEVAYNDWINKLMEIIDSYIPKTKLRDINTPPWINGPVMHLVRKKNEARKKVITTNKQKEIAIYTNNCQVLQSHRSAPDQAEAFNTYIHSVFSLDDSCISHLHEVHQTCDLTASDSYTSSHPLEVSVEEVEKLLREIDPTKACGPDAFPSFVLKECASELAPSAYYLANRAQRVLVKGCTSKLLPVTSGVPQGSILGPLLFIWYINDLPDVVSKDTLVYLFADDTKLVRINNSPSDVREIQDDITKVSSWTNQWSLKLNFEKCESLSVTRNRQPVNSVYAINGKPISKTISQKDLGDGESMVLCCSNEKEAAKLFGLYLDHKVSLPKLFIIFIHSIS</sequence>
<dbReference type="InterPro" id="IPR000477">
    <property type="entry name" value="RT_dom"/>
</dbReference>
<organism evidence="2 3">
    <name type="scientific">Paramuricea clavata</name>
    <name type="common">Red gorgonian</name>
    <name type="synonym">Violescent sea-whip</name>
    <dbReference type="NCBI Taxonomy" id="317549"/>
    <lineage>
        <taxon>Eukaryota</taxon>
        <taxon>Metazoa</taxon>
        <taxon>Cnidaria</taxon>
        <taxon>Anthozoa</taxon>
        <taxon>Octocorallia</taxon>
        <taxon>Malacalcyonacea</taxon>
        <taxon>Plexauridae</taxon>
        <taxon>Paramuricea</taxon>
    </lineage>
</organism>
<accession>A0A6S7G2M0</accession>
<evidence type="ECO:0000313" key="3">
    <source>
        <dbReference type="Proteomes" id="UP001152795"/>
    </source>
</evidence>